<evidence type="ECO:0000313" key="4">
    <source>
        <dbReference type="EMBL" id="ERM98095.1"/>
    </source>
</evidence>
<dbReference type="STRING" id="13333.U5CL63"/>
<sequence>CNKKHTYVCPLFEATGACPQRPECKLHHPKKKKQCSKGTHQKAQKEPRNRYFVSGLIGGSESISENCSSKNGRGNVFFSEGKCADYISILDSDSEEINEVNDAMEIQTQARDSDPDSPIDDLIKPI</sequence>
<evidence type="ECO:0000313" key="5">
    <source>
        <dbReference type="Proteomes" id="UP000017836"/>
    </source>
</evidence>
<dbReference type="eggNOG" id="KOG1492">
    <property type="taxonomic scope" value="Eukaryota"/>
</dbReference>
<name>U5CL63_AMBTC</name>
<keyword evidence="5" id="KW-1185">Reference proteome</keyword>
<dbReference type="InterPro" id="IPR000571">
    <property type="entry name" value="Znf_CCCH"/>
</dbReference>
<dbReference type="HOGENOM" id="CLU_1987274_0_0_1"/>
<evidence type="ECO:0000256" key="2">
    <source>
        <dbReference type="SAM" id="MobiDB-lite"/>
    </source>
</evidence>
<dbReference type="EMBL" id="KI395492">
    <property type="protein sequence ID" value="ERM98095.1"/>
    <property type="molecule type" value="Genomic_DNA"/>
</dbReference>
<reference evidence="5" key="1">
    <citation type="journal article" date="2013" name="Science">
        <title>The Amborella genome and the evolution of flowering plants.</title>
        <authorList>
            <consortium name="Amborella Genome Project"/>
        </authorList>
    </citation>
    <scope>NUCLEOTIDE SEQUENCE [LARGE SCALE GENOMIC DNA]</scope>
</reference>
<feature type="compositionally biased region" description="Basic residues" evidence="2">
    <location>
        <begin position="27"/>
        <end position="42"/>
    </location>
</feature>
<feature type="region of interest" description="Disordered" evidence="2">
    <location>
        <begin position="105"/>
        <end position="126"/>
    </location>
</feature>
<dbReference type="PANTHER" id="PTHR46156:SF1">
    <property type="entry name" value="ZINC FINGER CCCH DOMAIN-CONTAINING PROTEIN 3"/>
    <property type="match status" value="1"/>
</dbReference>
<feature type="non-terminal residue" evidence="4">
    <location>
        <position position="126"/>
    </location>
</feature>
<organism evidence="4 5">
    <name type="scientific">Amborella trichopoda</name>
    <dbReference type="NCBI Taxonomy" id="13333"/>
    <lineage>
        <taxon>Eukaryota</taxon>
        <taxon>Viridiplantae</taxon>
        <taxon>Streptophyta</taxon>
        <taxon>Embryophyta</taxon>
        <taxon>Tracheophyta</taxon>
        <taxon>Spermatophyta</taxon>
        <taxon>Magnoliopsida</taxon>
        <taxon>Amborellales</taxon>
        <taxon>Amborellaceae</taxon>
        <taxon>Amborella</taxon>
    </lineage>
</organism>
<gene>
    <name evidence="4" type="ORF">AMTR_s03425p00004820</name>
</gene>
<dbReference type="Gramene" id="ERM98095">
    <property type="protein sequence ID" value="ERM98095"/>
    <property type="gene ID" value="AMTR_s03425p00004820"/>
</dbReference>
<dbReference type="Proteomes" id="UP000017836">
    <property type="component" value="Unassembled WGS sequence"/>
</dbReference>
<dbReference type="GO" id="GO:0008270">
    <property type="term" value="F:zinc ion binding"/>
    <property type="evidence" value="ECO:0007669"/>
    <property type="project" value="UniProtKB-KW"/>
</dbReference>
<feature type="domain" description="C3H1-type" evidence="3">
    <location>
        <begin position="3"/>
        <end position="31"/>
    </location>
</feature>
<keyword evidence="1" id="KW-0862">Zinc</keyword>
<dbReference type="PROSITE" id="PS50103">
    <property type="entry name" value="ZF_C3H1"/>
    <property type="match status" value="1"/>
</dbReference>
<protein>
    <recommendedName>
        <fullName evidence="3">C3H1-type domain-containing protein</fullName>
    </recommendedName>
</protein>
<proteinExistence type="predicted"/>
<accession>U5CL63</accession>
<dbReference type="PANTHER" id="PTHR46156">
    <property type="entry name" value="CCCH ZINGC FINGER"/>
    <property type="match status" value="1"/>
</dbReference>
<evidence type="ECO:0000256" key="1">
    <source>
        <dbReference type="PROSITE-ProRule" id="PRU00723"/>
    </source>
</evidence>
<keyword evidence="1" id="KW-0863">Zinc-finger</keyword>
<keyword evidence="1" id="KW-0479">Metal-binding</keyword>
<feature type="zinc finger region" description="C3H1-type" evidence="1">
    <location>
        <begin position="3"/>
        <end position="31"/>
    </location>
</feature>
<feature type="region of interest" description="Disordered" evidence="2">
    <location>
        <begin position="27"/>
        <end position="49"/>
    </location>
</feature>
<evidence type="ECO:0000259" key="3">
    <source>
        <dbReference type="PROSITE" id="PS50103"/>
    </source>
</evidence>
<feature type="non-terminal residue" evidence="4">
    <location>
        <position position="1"/>
    </location>
</feature>
<dbReference type="AlphaFoldDB" id="U5CL63"/>